<protein>
    <submittedName>
        <fullName evidence="5">Glycosyltransferase</fullName>
    </submittedName>
</protein>
<evidence type="ECO:0000256" key="3">
    <source>
        <dbReference type="ARBA" id="ARBA00022679"/>
    </source>
</evidence>
<dbReference type="Pfam" id="PF00535">
    <property type="entry name" value="Glycos_transf_2"/>
    <property type="match status" value="1"/>
</dbReference>
<dbReference type="Gene3D" id="3.90.550.10">
    <property type="entry name" value="Spore Coat Polysaccharide Biosynthesis Protein SpsA, Chain A"/>
    <property type="match status" value="1"/>
</dbReference>
<gene>
    <name evidence="5" type="ORF">FYL37_15670</name>
</gene>
<dbReference type="GO" id="GO:0016757">
    <property type="term" value="F:glycosyltransferase activity"/>
    <property type="evidence" value="ECO:0007669"/>
    <property type="project" value="UniProtKB-KW"/>
</dbReference>
<proteinExistence type="inferred from homology"/>
<dbReference type="PANTHER" id="PTHR43685">
    <property type="entry name" value="GLYCOSYLTRANSFERASE"/>
    <property type="match status" value="1"/>
</dbReference>
<keyword evidence="3 5" id="KW-0808">Transferase</keyword>
<name>A0A5S4VCU0_9FIRM</name>
<dbReference type="Proteomes" id="UP000324325">
    <property type="component" value="Unassembled WGS sequence"/>
</dbReference>
<dbReference type="InterPro" id="IPR050834">
    <property type="entry name" value="Glycosyltransf_2"/>
</dbReference>
<comment type="similarity">
    <text evidence="1">Belongs to the glycosyltransferase 2 family.</text>
</comment>
<dbReference type="SUPFAM" id="SSF53448">
    <property type="entry name" value="Nucleotide-diphospho-sugar transferases"/>
    <property type="match status" value="1"/>
</dbReference>
<evidence type="ECO:0000256" key="2">
    <source>
        <dbReference type="ARBA" id="ARBA00022676"/>
    </source>
</evidence>
<feature type="domain" description="Glycosyltransferase 2-like" evidence="4">
    <location>
        <begin position="8"/>
        <end position="141"/>
    </location>
</feature>
<reference evidence="5 6" key="2">
    <citation type="submission" date="2019-09" db="EMBL/GenBank/DDBJ databases">
        <title>Strain-level analysis of Eubacterium rectale using genomes from metagenomes.</title>
        <authorList>
            <person name="Karcher N."/>
            <person name="Segata N."/>
        </authorList>
    </citation>
    <scope>NUCLEOTIDE SEQUENCE [LARGE SCALE GENOMIC DNA]</scope>
    <source>
        <strain evidence="5 6">L2-21</strain>
    </source>
</reference>
<evidence type="ECO:0000256" key="1">
    <source>
        <dbReference type="ARBA" id="ARBA00006739"/>
    </source>
</evidence>
<evidence type="ECO:0000259" key="4">
    <source>
        <dbReference type="Pfam" id="PF00535"/>
    </source>
</evidence>
<comment type="caution">
    <text evidence="5">The sequence shown here is derived from an EMBL/GenBank/DDBJ whole genome shotgun (WGS) entry which is preliminary data.</text>
</comment>
<dbReference type="RefSeq" id="WP_148885719.1">
    <property type="nucleotide sequence ID" value="NZ_VSTG01000042.1"/>
</dbReference>
<dbReference type="EMBL" id="VSTG01000042">
    <property type="protein sequence ID" value="TYL51865.1"/>
    <property type="molecule type" value="Genomic_DNA"/>
</dbReference>
<accession>A0A5S4VCU0</accession>
<dbReference type="InterPro" id="IPR029044">
    <property type="entry name" value="Nucleotide-diphossugar_trans"/>
</dbReference>
<dbReference type="AlphaFoldDB" id="A0A5S4VCU0"/>
<organism evidence="5 6">
    <name type="scientific">Agathobacter rectalis</name>
    <dbReference type="NCBI Taxonomy" id="39491"/>
    <lineage>
        <taxon>Bacteria</taxon>
        <taxon>Bacillati</taxon>
        <taxon>Bacillota</taxon>
        <taxon>Clostridia</taxon>
        <taxon>Lachnospirales</taxon>
        <taxon>Lachnospiraceae</taxon>
        <taxon>Agathobacter</taxon>
    </lineage>
</organism>
<reference evidence="5 6" key="1">
    <citation type="submission" date="2019-08" db="EMBL/GenBank/DDBJ databases">
        <authorList>
            <person name="Duncan S."/>
            <person name="Walker A."/>
        </authorList>
    </citation>
    <scope>NUCLEOTIDE SEQUENCE [LARGE SCALE GENOMIC DNA]</scope>
    <source>
        <strain evidence="5 6">L2-21</strain>
    </source>
</reference>
<evidence type="ECO:0000313" key="5">
    <source>
        <dbReference type="EMBL" id="TYL51865.1"/>
    </source>
</evidence>
<dbReference type="InterPro" id="IPR001173">
    <property type="entry name" value="Glyco_trans_2-like"/>
</dbReference>
<sequence>MSNTPKISVIMSAYNESFDELSRSIDSIINQTYKNIEFIIVSDNPENKEIKKAVQVANDQRIKYLENKENVGLVQSLNRAISEATGSIITRMDADDISKKTRLKDELQYMQQNNLDIVGTFIEIIDEKGVVQKETMRFPVTAAHVKLFMRWGSCLAHPTWMVKLKVYQELNGYRNVPRCEDYDFILRAMAHGYKVGNIPKVELSYRIRQSGISKSNEAEQFLMRDYLAHNMKQIDSITEESITKFLNSEGFHRRLGQLSHYKDEKLIIKNATGIKKFITITKILKNRFFWKDIVEKITLLLRERV</sequence>
<keyword evidence="2" id="KW-0328">Glycosyltransferase</keyword>
<dbReference type="PANTHER" id="PTHR43685:SF5">
    <property type="entry name" value="GLYCOSYLTRANSFERASE EPSE-RELATED"/>
    <property type="match status" value="1"/>
</dbReference>
<evidence type="ECO:0000313" key="6">
    <source>
        <dbReference type="Proteomes" id="UP000324325"/>
    </source>
</evidence>